<keyword evidence="2" id="KW-0315">Glutamine amidotransferase</keyword>
<dbReference type="PANTHER" id="PTHR11236:SF49">
    <property type="entry name" value="ANTHRANILATE SYNTHASE COMPONENT 1"/>
    <property type="match status" value="1"/>
</dbReference>
<evidence type="ECO:0000256" key="3">
    <source>
        <dbReference type="ARBA" id="ARBA00023239"/>
    </source>
</evidence>
<dbReference type="SUPFAM" id="SSF56322">
    <property type="entry name" value="ADC synthase"/>
    <property type="match status" value="1"/>
</dbReference>
<comment type="caution">
    <text evidence="7">The sequence shown here is derived from an EMBL/GenBank/DDBJ whole genome shotgun (WGS) entry which is preliminary data.</text>
</comment>
<dbReference type="CDD" id="cd01743">
    <property type="entry name" value="GATase1_Anthranilate_Synthase"/>
    <property type="match status" value="1"/>
</dbReference>
<name>A0ABQ6V4R7_9MICO</name>
<dbReference type="Pfam" id="PF00117">
    <property type="entry name" value="GATase"/>
    <property type="match status" value="1"/>
</dbReference>
<dbReference type="InterPro" id="IPR006221">
    <property type="entry name" value="TrpG/PapA_dom"/>
</dbReference>
<comment type="catalytic activity">
    <reaction evidence="4">
        <text>chorismate + L-glutamine = anthranilate + pyruvate + L-glutamate + H(+)</text>
        <dbReference type="Rhea" id="RHEA:21732"/>
        <dbReference type="ChEBI" id="CHEBI:15361"/>
        <dbReference type="ChEBI" id="CHEBI:15378"/>
        <dbReference type="ChEBI" id="CHEBI:16567"/>
        <dbReference type="ChEBI" id="CHEBI:29748"/>
        <dbReference type="ChEBI" id="CHEBI:29985"/>
        <dbReference type="ChEBI" id="CHEBI:58359"/>
        <dbReference type="EC" id="4.1.3.27"/>
    </reaction>
</comment>
<sequence length="627" mass="67177">MTLSRLAELTADPTASFVLIARDRADTVELLSGEVADVDLLADIPLTIDGTPREVFALVPYRQVRERGFVAQDDGAPLRCLIVDEHGEIETSALVDALPSAPVPLHDDGFDIADEEYAAIVEEVIAEEIGRGEGANFVIRRDFTASIDVDDRTAALTWFRALLTHERGAYWTFAVFTPGHIAVGASPEAHVVARGGVVTMNPISGTFRHPAGGATRETLTDFLSSTKETEELFMVVDEELKMMSAVCSDGGRITGPHLKEMSRLTHTEYMLRGRSALDPRDILRETMFAPTVTGSPMQNACAVIRRHERKPRGYYSGVAALFTPNAEGGHDVDAPILIRTVYLQDGTLSVPVGATLVRHSDPLGEVSETHGKAAGVLGAIGAIDRDRVAEARSDADAPGETRALADDPVIAELLSSRNARLAEFWLNPQGEDFTGPFAGRTALVVDAEDRFTTMLAHQLRHLGLGVTIAPWSEVADADVDAADLVVAGPGPGDPRDTASPRIARMRDIVARRLDARAPLLAVCLSHQILADRLGIALTPLDSPHQGLQKSVPVFGEKASIGFYNTFTARVVPGTERVAGAEVSADSGSGDVYALRGAHFASVQGHLESILSRDGIRTLERLVAHAVA</sequence>
<evidence type="ECO:0000256" key="2">
    <source>
        <dbReference type="ARBA" id="ARBA00022962"/>
    </source>
</evidence>
<feature type="domain" description="Glutamine amidotransferase" evidence="5">
    <location>
        <begin position="443"/>
        <end position="621"/>
    </location>
</feature>
<evidence type="ECO:0000313" key="8">
    <source>
        <dbReference type="Proteomes" id="UP000478836"/>
    </source>
</evidence>
<keyword evidence="3" id="KW-0456">Lyase</keyword>
<evidence type="ECO:0000313" key="7">
    <source>
        <dbReference type="EMBL" id="KAB1864383.1"/>
    </source>
</evidence>
<dbReference type="SUPFAM" id="SSF52317">
    <property type="entry name" value="Class I glutamine amidotransferase-like"/>
    <property type="match status" value="1"/>
</dbReference>
<dbReference type="Gene3D" id="3.40.50.880">
    <property type="match status" value="1"/>
</dbReference>
<feature type="domain" description="Chorismate-utilising enzyme C-terminal" evidence="6">
    <location>
        <begin position="114"/>
        <end position="372"/>
    </location>
</feature>
<evidence type="ECO:0000256" key="4">
    <source>
        <dbReference type="ARBA" id="ARBA00047683"/>
    </source>
</evidence>
<dbReference type="PANTHER" id="PTHR11236">
    <property type="entry name" value="AMINOBENZOATE/ANTHRANILATE SYNTHASE"/>
    <property type="match status" value="1"/>
</dbReference>
<organism evidence="7 8">
    <name type="scientific">Microbacterium algeriense</name>
    <dbReference type="NCBI Taxonomy" id="2615184"/>
    <lineage>
        <taxon>Bacteria</taxon>
        <taxon>Bacillati</taxon>
        <taxon>Actinomycetota</taxon>
        <taxon>Actinomycetes</taxon>
        <taxon>Micrococcales</taxon>
        <taxon>Microbacteriaceae</taxon>
        <taxon>Microbacterium</taxon>
    </lineage>
</organism>
<reference evidence="8" key="1">
    <citation type="submission" date="2019-09" db="EMBL/GenBank/DDBJ databases">
        <title>Whole genome sequencing of Microbacterium maritypicum.</title>
        <authorList>
            <person name="Lenchi N."/>
        </authorList>
    </citation>
    <scope>NUCLEOTIDE SEQUENCE [LARGE SCALE GENOMIC DNA]</scope>
    <source>
        <strain evidence="8">G1</strain>
    </source>
</reference>
<gene>
    <name evidence="7" type="ORF">F6A08_09720</name>
</gene>
<dbReference type="InterPro" id="IPR029062">
    <property type="entry name" value="Class_I_gatase-like"/>
</dbReference>
<dbReference type="Proteomes" id="UP000478836">
    <property type="component" value="Unassembled WGS sequence"/>
</dbReference>
<keyword evidence="8" id="KW-1185">Reference proteome</keyword>
<dbReference type="Pfam" id="PF00425">
    <property type="entry name" value="Chorismate_bind"/>
    <property type="match status" value="1"/>
</dbReference>
<dbReference type="RefSeq" id="WP_151459351.1">
    <property type="nucleotide sequence ID" value="NZ_WAAO01000002.1"/>
</dbReference>
<dbReference type="InterPro" id="IPR015890">
    <property type="entry name" value="Chorismate_C"/>
</dbReference>
<evidence type="ECO:0000256" key="1">
    <source>
        <dbReference type="ARBA" id="ARBA00012266"/>
    </source>
</evidence>
<dbReference type="PROSITE" id="PS51273">
    <property type="entry name" value="GATASE_TYPE_1"/>
    <property type="match status" value="1"/>
</dbReference>
<proteinExistence type="predicted"/>
<dbReference type="InterPro" id="IPR017926">
    <property type="entry name" value="GATASE"/>
</dbReference>
<dbReference type="GeneID" id="77476729"/>
<dbReference type="PRINTS" id="PR00096">
    <property type="entry name" value="GATASE"/>
</dbReference>
<protein>
    <recommendedName>
        <fullName evidence="1">anthranilate synthase</fullName>
        <ecNumber evidence="1">4.1.3.27</ecNumber>
    </recommendedName>
</protein>
<dbReference type="EMBL" id="WAAO01000002">
    <property type="protein sequence ID" value="KAB1864383.1"/>
    <property type="molecule type" value="Genomic_DNA"/>
</dbReference>
<dbReference type="InterPro" id="IPR019999">
    <property type="entry name" value="Anth_synth_I-like"/>
</dbReference>
<dbReference type="Gene3D" id="3.60.120.10">
    <property type="entry name" value="Anthranilate synthase"/>
    <property type="match status" value="1"/>
</dbReference>
<dbReference type="InterPro" id="IPR005801">
    <property type="entry name" value="ADC_synthase"/>
</dbReference>
<evidence type="ECO:0000259" key="5">
    <source>
        <dbReference type="Pfam" id="PF00117"/>
    </source>
</evidence>
<dbReference type="EC" id="4.1.3.27" evidence="1"/>
<accession>A0ABQ6V4R7</accession>
<evidence type="ECO:0000259" key="6">
    <source>
        <dbReference type="Pfam" id="PF00425"/>
    </source>
</evidence>